<accession>A0A2S6GYZ0</accession>
<dbReference type="Gene3D" id="3.90.25.10">
    <property type="entry name" value="UDP-galactose 4-epimerase, domain 1"/>
    <property type="match status" value="1"/>
</dbReference>
<dbReference type="EMBL" id="PTIX01000002">
    <property type="protein sequence ID" value="PPK70449.1"/>
    <property type="molecule type" value="Genomic_DNA"/>
</dbReference>
<dbReference type="RefSeq" id="WP_104477403.1">
    <property type="nucleotide sequence ID" value="NZ_CP154825.1"/>
</dbReference>
<keyword evidence="3" id="KW-1185">Reference proteome</keyword>
<dbReference type="Proteomes" id="UP000239203">
    <property type="component" value="Unassembled WGS sequence"/>
</dbReference>
<organism evidence="2 3">
    <name type="scientific">Actinokineospora auranticolor</name>
    <dbReference type="NCBI Taxonomy" id="155976"/>
    <lineage>
        <taxon>Bacteria</taxon>
        <taxon>Bacillati</taxon>
        <taxon>Actinomycetota</taxon>
        <taxon>Actinomycetes</taxon>
        <taxon>Pseudonocardiales</taxon>
        <taxon>Pseudonocardiaceae</taxon>
        <taxon>Actinokineospora</taxon>
    </lineage>
</organism>
<gene>
    <name evidence="2" type="ORF">CLV40_102364</name>
</gene>
<name>A0A2S6GYZ0_9PSEU</name>
<evidence type="ECO:0000313" key="2">
    <source>
        <dbReference type="EMBL" id="PPK70449.1"/>
    </source>
</evidence>
<dbReference type="AlphaFoldDB" id="A0A2S6GYZ0"/>
<dbReference type="InterPro" id="IPR016040">
    <property type="entry name" value="NAD(P)-bd_dom"/>
</dbReference>
<dbReference type="Pfam" id="PF13460">
    <property type="entry name" value="NAD_binding_10"/>
    <property type="match status" value="1"/>
</dbReference>
<dbReference type="SUPFAM" id="SSF51735">
    <property type="entry name" value="NAD(P)-binding Rossmann-fold domains"/>
    <property type="match status" value="1"/>
</dbReference>
<dbReference type="CDD" id="cd05269">
    <property type="entry name" value="TMR_SDR_a"/>
    <property type="match status" value="1"/>
</dbReference>
<dbReference type="PANTHER" id="PTHR47129">
    <property type="entry name" value="QUINONE OXIDOREDUCTASE 2"/>
    <property type="match status" value="1"/>
</dbReference>
<protein>
    <submittedName>
        <fullName evidence="2">NAD(P)H dehydrogenase (Quinone)</fullName>
    </submittedName>
</protein>
<evidence type="ECO:0000259" key="1">
    <source>
        <dbReference type="Pfam" id="PF13460"/>
    </source>
</evidence>
<comment type="caution">
    <text evidence="2">The sequence shown here is derived from an EMBL/GenBank/DDBJ whole genome shotgun (WGS) entry which is preliminary data.</text>
</comment>
<proteinExistence type="predicted"/>
<evidence type="ECO:0000313" key="3">
    <source>
        <dbReference type="Proteomes" id="UP000239203"/>
    </source>
</evidence>
<dbReference type="Gene3D" id="3.40.50.720">
    <property type="entry name" value="NAD(P)-binding Rossmann-like Domain"/>
    <property type="match status" value="1"/>
</dbReference>
<dbReference type="InterPro" id="IPR036291">
    <property type="entry name" value="NAD(P)-bd_dom_sf"/>
</dbReference>
<feature type="domain" description="NAD(P)-binding" evidence="1">
    <location>
        <begin position="7"/>
        <end position="182"/>
    </location>
</feature>
<reference evidence="2 3" key="1">
    <citation type="submission" date="2018-02" db="EMBL/GenBank/DDBJ databases">
        <title>Genomic Encyclopedia of Archaeal and Bacterial Type Strains, Phase II (KMG-II): from individual species to whole genera.</title>
        <authorList>
            <person name="Goeker M."/>
        </authorList>
    </citation>
    <scope>NUCLEOTIDE SEQUENCE [LARGE SCALE GENOMIC DNA]</scope>
    <source>
        <strain evidence="2 3">YU 961-1</strain>
    </source>
</reference>
<sequence>MTILVTGATGNLGGLIVKQLLTRVPAADLAVSVRAPEKAAHLAAQGVDVRQGDFGQPESLRFDGVDTLVLVSADGPDDVRVAAQKSAVDAADKAGVGRIVYTSVSFADVSPLGLARVHAATEDHIRASGLPFTFLRNGMYHENYVNGLPGALERGSLVTTTGAGRIASVSREDLAEAAAVVATTQGHDGAVYELTGPRAWGFDELAALAAEVTGKPLTHVSVEAAQLHGNLVAAGLPEFVAELLTDIQSNIRTGALSEVRPDLAKLIGRAPTPIETAVRAAL</sequence>
<dbReference type="InterPro" id="IPR052718">
    <property type="entry name" value="NmrA-type_oxidoreductase"/>
</dbReference>
<dbReference type="PANTHER" id="PTHR47129:SF1">
    <property type="entry name" value="NMRA-LIKE DOMAIN-CONTAINING PROTEIN"/>
    <property type="match status" value="1"/>
</dbReference>
<dbReference type="OrthoDB" id="5510591at2"/>